<accession>A0A147B150</accession>
<reference evidence="4" key="1">
    <citation type="submission" date="2015-01" db="EMBL/GenBank/DDBJ databases">
        <title>EvidentialGene: Evidence-directed Construction of Complete mRNA Transcriptomes without Genomes.</title>
        <authorList>
            <person name="Gilbert D.G."/>
        </authorList>
    </citation>
    <scope>NUCLEOTIDE SEQUENCE</scope>
</reference>
<feature type="repeat" description="ANK" evidence="3">
    <location>
        <begin position="35"/>
        <end position="59"/>
    </location>
</feature>
<dbReference type="PROSITE" id="PS50088">
    <property type="entry name" value="ANK_REPEAT"/>
    <property type="match status" value="4"/>
</dbReference>
<evidence type="ECO:0000313" key="5">
    <source>
        <dbReference type="Ensembl" id="ENSFHEP00000027774.1"/>
    </source>
</evidence>
<dbReference type="SUPFAM" id="SSF48403">
    <property type="entry name" value="Ankyrin repeat"/>
    <property type="match status" value="1"/>
</dbReference>
<dbReference type="PANTHER" id="PTHR24171:SF9">
    <property type="entry name" value="ANKYRIN REPEAT DOMAIN-CONTAINING PROTEIN 39"/>
    <property type="match status" value="1"/>
</dbReference>
<dbReference type="AlphaFoldDB" id="A0A147B150"/>
<reference evidence="5" key="2">
    <citation type="submission" date="2025-05" db="UniProtKB">
        <authorList>
            <consortium name="Ensembl"/>
        </authorList>
    </citation>
    <scope>IDENTIFICATION</scope>
</reference>
<dbReference type="GeneID" id="105915372"/>
<dbReference type="SMART" id="SM00248">
    <property type="entry name" value="ANK"/>
    <property type="match status" value="4"/>
</dbReference>
<dbReference type="InterPro" id="IPR002110">
    <property type="entry name" value="Ankyrin_rpt"/>
</dbReference>
<dbReference type="EMBL" id="GCES01002188">
    <property type="protein sequence ID" value="JAR84135.1"/>
    <property type="molecule type" value="Transcribed_RNA"/>
</dbReference>
<evidence type="ECO:0000313" key="6">
    <source>
        <dbReference type="Proteomes" id="UP000265000"/>
    </source>
</evidence>
<sequence length="200" mass="21558">MSDKHHCSCCSHPVSSPSVHQTLDEMDFERGIWAAAMDGDLQRVKLLVQKGVDPNVRDSAGYTALHYGSRSGHLAVCTFLLESGACPSPQTPGGATPLHRAAYCGHLDVVGLLLQHGADLTLCDDDGANPLHKAAERGHADVCQLLLHRRPALCGQANKRLQLPYQLTQQGDLQELIKPPPVMMDGEAAIVEMSQDEGHT</sequence>
<dbReference type="Pfam" id="PF12796">
    <property type="entry name" value="Ank_2"/>
    <property type="match status" value="1"/>
</dbReference>
<evidence type="ECO:0000256" key="1">
    <source>
        <dbReference type="ARBA" id="ARBA00022737"/>
    </source>
</evidence>
<keyword evidence="6" id="KW-1185">Reference proteome</keyword>
<dbReference type="PROSITE" id="PS50297">
    <property type="entry name" value="ANK_REP_REGION"/>
    <property type="match status" value="3"/>
</dbReference>
<dbReference type="Ensembl" id="ENSFHET00000031090.1">
    <property type="protein sequence ID" value="ENSFHEP00000027774.1"/>
    <property type="gene ID" value="ENSFHEG00000011450.1"/>
</dbReference>
<proteinExistence type="predicted"/>
<dbReference type="PRINTS" id="PR01415">
    <property type="entry name" value="ANKYRIN"/>
</dbReference>
<feature type="repeat" description="ANK" evidence="3">
    <location>
        <begin position="93"/>
        <end position="125"/>
    </location>
</feature>
<name>A0A147B150_FUNHE</name>
<dbReference type="PANTHER" id="PTHR24171">
    <property type="entry name" value="ANKYRIN REPEAT DOMAIN-CONTAINING PROTEIN 39-RELATED"/>
    <property type="match status" value="1"/>
</dbReference>
<dbReference type="GeneTree" id="ENSGT00940000160547"/>
<evidence type="ECO:0000313" key="4">
    <source>
        <dbReference type="EMBL" id="JAR84135.1"/>
    </source>
</evidence>
<protein>
    <submittedName>
        <fullName evidence="5">Ankyrin repeat domain 39</fullName>
    </submittedName>
    <submittedName>
        <fullName evidence="4">Ankyrin repeat domain-containing protein 39</fullName>
    </submittedName>
</protein>
<evidence type="ECO:0000256" key="3">
    <source>
        <dbReference type="PROSITE-ProRule" id="PRU00023"/>
    </source>
</evidence>
<keyword evidence="2 3" id="KW-0040">ANK repeat</keyword>
<dbReference type="CTD" id="51239"/>
<dbReference type="STRING" id="8078.ENSFHEP00000027774"/>
<evidence type="ECO:0000256" key="2">
    <source>
        <dbReference type="ARBA" id="ARBA00023043"/>
    </source>
</evidence>
<dbReference type="Pfam" id="PF13637">
    <property type="entry name" value="Ank_4"/>
    <property type="match status" value="1"/>
</dbReference>
<dbReference type="Gene3D" id="1.25.40.20">
    <property type="entry name" value="Ankyrin repeat-containing domain"/>
    <property type="match status" value="1"/>
</dbReference>
<feature type="repeat" description="ANK" evidence="3">
    <location>
        <begin position="60"/>
        <end position="85"/>
    </location>
</feature>
<dbReference type="Proteomes" id="UP000265000">
    <property type="component" value="Unplaced"/>
</dbReference>
<keyword evidence="1" id="KW-0677">Repeat</keyword>
<dbReference type="InterPro" id="IPR036770">
    <property type="entry name" value="Ankyrin_rpt-contain_sf"/>
</dbReference>
<organism evidence="4">
    <name type="scientific">Fundulus heteroclitus</name>
    <name type="common">Killifish</name>
    <name type="synonym">Mummichog</name>
    <dbReference type="NCBI Taxonomy" id="8078"/>
    <lineage>
        <taxon>Eukaryota</taxon>
        <taxon>Metazoa</taxon>
        <taxon>Chordata</taxon>
        <taxon>Craniata</taxon>
        <taxon>Vertebrata</taxon>
        <taxon>Euteleostomi</taxon>
        <taxon>Actinopterygii</taxon>
        <taxon>Neopterygii</taxon>
        <taxon>Teleostei</taxon>
        <taxon>Neoteleostei</taxon>
        <taxon>Acanthomorphata</taxon>
        <taxon>Ovalentaria</taxon>
        <taxon>Atherinomorphae</taxon>
        <taxon>Cyprinodontiformes</taxon>
        <taxon>Fundulidae</taxon>
        <taxon>Fundulus</taxon>
    </lineage>
</organism>
<dbReference type="OrthoDB" id="539213at2759"/>
<feature type="repeat" description="ANK" evidence="3">
    <location>
        <begin position="126"/>
        <end position="149"/>
    </location>
</feature>